<dbReference type="KEGG" id="cvn:111128144"/>
<dbReference type="AlphaFoldDB" id="A0A8B8DMC0"/>
<reference evidence="2" key="1">
    <citation type="submission" date="2025-08" db="UniProtKB">
        <authorList>
            <consortium name="RefSeq"/>
        </authorList>
    </citation>
    <scope>IDENTIFICATION</scope>
    <source>
        <tissue evidence="2">Whole sample</tissue>
    </source>
</reference>
<sequence length="112" mass="12736">MNWICYKCHVAIETCLKSLIFCLDADKVNQTYHDLVSLSYQVSIPEVTDLCREFQTEVCSSPDMMIFPSWNSVPGFPSCNSVPGDRFSSDDVETACRIAQQIIDLCDERWNA</sequence>
<dbReference type="OrthoDB" id="6140196at2759"/>
<evidence type="ECO:0000313" key="2">
    <source>
        <dbReference type="RefSeq" id="XP_022329317.1"/>
    </source>
</evidence>
<dbReference type="SUPFAM" id="SSF81593">
    <property type="entry name" value="Nucleotidyltransferase substrate binding subunit/domain"/>
    <property type="match status" value="1"/>
</dbReference>
<keyword evidence="1" id="KW-1185">Reference proteome</keyword>
<protein>
    <submittedName>
        <fullName evidence="2">Uncharacterized protein LOC111128144</fullName>
    </submittedName>
</protein>
<dbReference type="GeneID" id="111128144"/>
<name>A0A8B8DMC0_CRAVI</name>
<organism evidence="1 2">
    <name type="scientific">Crassostrea virginica</name>
    <name type="common">Eastern oyster</name>
    <dbReference type="NCBI Taxonomy" id="6565"/>
    <lineage>
        <taxon>Eukaryota</taxon>
        <taxon>Metazoa</taxon>
        <taxon>Spiralia</taxon>
        <taxon>Lophotrochozoa</taxon>
        <taxon>Mollusca</taxon>
        <taxon>Bivalvia</taxon>
        <taxon>Autobranchia</taxon>
        <taxon>Pteriomorphia</taxon>
        <taxon>Ostreida</taxon>
        <taxon>Ostreoidea</taxon>
        <taxon>Ostreidae</taxon>
        <taxon>Crassostrea</taxon>
    </lineage>
</organism>
<proteinExistence type="predicted"/>
<dbReference type="Proteomes" id="UP000694844">
    <property type="component" value="Chromosome 4"/>
</dbReference>
<gene>
    <name evidence="2" type="primary">LOC111128144</name>
</gene>
<dbReference type="Gene3D" id="1.20.120.330">
    <property type="entry name" value="Nucleotidyltransferases domain 2"/>
    <property type="match status" value="1"/>
</dbReference>
<dbReference type="RefSeq" id="XP_022329317.1">
    <property type="nucleotide sequence ID" value="XM_022473609.1"/>
</dbReference>
<accession>A0A8B8DMC0</accession>
<evidence type="ECO:0000313" key="1">
    <source>
        <dbReference type="Proteomes" id="UP000694844"/>
    </source>
</evidence>